<gene>
    <name evidence="2" type="ORF">E6W39_38200</name>
</gene>
<evidence type="ECO:0000313" key="2">
    <source>
        <dbReference type="EMBL" id="TQF06956.1"/>
    </source>
</evidence>
<keyword evidence="3" id="KW-1185">Reference proteome</keyword>
<dbReference type="Proteomes" id="UP000319103">
    <property type="component" value="Unassembled WGS sequence"/>
</dbReference>
<protein>
    <submittedName>
        <fullName evidence="2">Uncharacterized protein</fullName>
    </submittedName>
</protein>
<dbReference type="AlphaFoldDB" id="A0A540WD58"/>
<dbReference type="EMBL" id="VIGB01000003">
    <property type="protein sequence ID" value="TQF06956.1"/>
    <property type="molecule type" value="Genomic_DNA"/>
</dbReference>
<feature type="region of interest" description="Disordered" evidence="1">
    <location>
        <begin position="37"/>
        <end position="78"/>
    </location>
</feature>
<evidence type="ECO:0000313" key="3">
    <source>
        <dbReference type="Proteomes" id="UP000319103"/>
    </source>
</evidence>
<name>A0A540WD58_9ACTN</name>
<dbReference type="RefSeq" id="WP_141637361.1">
    <property type="nucleotide sequence ID" value="NZ_VIGB01000003.1"/>
</dbReference>
<feature type="compositionally biased region" description="Basic and acidic residues" evidence="1">
    <location>
        <begin position="68"/>
        <end position="78"/>
    </location>
</feature>
<proteinExistence type="predicted"/>
<evidence type="ECO:0000256" key="1">
    <source>
        <dbReference type="SAM" id="MobiDB-lite"/>
    </source>
</evidence>
<accession>A0A540WD58</accession>
<reference evidence="2 3" key="1">
    <citation type="submission" date="2019-06" db="EMBL/GenBank/DDBJ databases">
        <title>Description of Kitasatospora acidophila sp. nov. isolated from pine grove soil, and reclassification of Streptomyces novaecaesareae to Kitasatospora novaeceasareae comb. nov.</title>
        <authorList>
            <person name="Kim M.J."/>
        </authorList>
    </citation>
    <scope>NUCLEOTIDE SEQUENCE [LARGE SCALE GENOMIC DNA]</scope>
    <source>
        <strain evidence="2 3">MMS16-CNU292</strain>
    </source>
</reference>
<comment type="caution">
    <text evidence="2">The sequence shown here is derived from an EMBL/GenBank/DDBJ whole genome shotgun (WGS) entry which is preliminary data.</text>
</comment>
<organism evidence="2 3">
    <name type="scientific">Kitasatospora acidiphila</name>
    <dbReference type="NCBI Taxonomy" id="2567942"/>
    <lineage>
        <taxon>Bacteria</taxon>
        <taxon>Bacillati</taxon>
        <taxon>Actinomycetota</taxon>
        <taxon>Actinomycetes</taxon>
        <taxon>Kitasatosporales</taxon>
        <taxon>Streptomycetaceae</taxon>
        <taxon>Kitasatospora</taxon>
    </lineage>
</organism>
<sequence length="78" mass="8167">MAITEAVLGCGSIVYRLGSNGRPGYRLQRGLDRCEVRAEDGEDPAGGAQGGPGAAGRTPPPAAIRVVRQRDTKVTSFR</sequence>